<feature type="compositionally biased region" description="Acidic residues" evidence="1">
    <location>
        <begin position="248"/>
        <end position="263"/>
    </location>
</feature>
<organism evidence="2 3">
    <name type="scientific">Cordyceps javanica</name>
    <dbReference type="NCBI Taxonomy" id="43265"/>
    <lineage>
        <taxon>Eukaryota</taxon>
        <taxon>Fungi</taxon>
        <taxon>Dikarya</taxon>
        <taxon>Ascomycota</taxon>
        <taxon>Pezizomycotina</taxon>
        <taxon>Sordariomycetes</taxon>
        <taxon>Hypocreomycetidae</taxon>
        <taxon>Hypocreales</taxon>
        <taxon>Cordycipitaceae</taxon>
        <taxon>Cordyceps</taxon>
    </lineage>
</organism>
<feature type="compositionally biased region" description="Low complexity" evidence="1">
    <location>
        <begin position="137"/>
        <end position="146"/>
    </location>
</feature>
<evidence type="ECO:0000313" key="2">
    <source>
        <dbReference type="EMBL" id="TQV92023.1"/>
    </source>
</evidence>
<feature type="compositionally biased region" description="Acidic residues" evidence="1">
    <location>
        <begin position="147"/>
        <end position="156"/>
    </location>
</feature>
<protein>
    <recommendedName>
        <fullName evidence="4">Alba domain-containing protein</fullName>
    </recommendedName>
</protein>
<evidence type="ECO:0000313" key="3">
    <source>
        <dbReference type="Proteomes" id="UP000315783"/>
    </source>
</evidence>
<accession>A0A545VR26</accession>
<sequence>MLLFINHQTNISRRFEHIPLSRILQFTKGFLPPMPAAAAAAAVTMDHVPKKRKPSTSSVENSSKKARSHTNNSTRAHKPSSSSPPPLAPPAQDSPLCKPHVSILEELSGKYNVLLASVISSTPIRKRLVHITTHLLDGTGPAGTAPPDDDDDDDDDSTNRRGRPRVVLLHARTAEVCKMITVAEKCKRLLEQQQQQQQGQIATWFQYNQLFDLPQDEAERITKRKSRGKKTVVEETVLQVDAEVGKDNDDDDDDDDDDDESDAFETMQQQQQQSRFEKAVLPPLPVRTIKSLRIFLSTVPIPELKTKDGVTVQTSAN</sequence>
<name>A0A545VR26_9HYPO</name>
<comment type="caution">
    <text evidence="2">The sequence shown here is derived from an EMBL/GenBank/DDBJ whole genome shotgun (WGS) entry which is preliminary data.</text>
</comment>
<dbReference type="OrthoDB" id="424402at2759"/>
<dbReference type="AlphaFoldDB" id="A0A545VR26"/>
<dbReference type="Proteomes" id="UP000315783">
    <property type="component" value="Unassembled WGS sequence"/>
</dbReference>
<keyword evidence="3" id="KW-1185">Reference proteome</keyword>
<dbReference type="EMBL" id="SPUK01000016">
    <property type="protein sequence ID" value="TQV92023.1"/>
    <property type="molecule type" value="Genomic_DNA"/>
</dbReference>
<feature type="region of interest" description="Disordered" evidence="1">
    <location>
        <begin position="136"/>
        <end position="164"/>
    </location>
</feature>
<feature type="region of interest" description="Disordered" evidence="1">
    <location>
        <begin position="45"/>
        <end position="96"/>
    </location>
</feature>
<evidence type="ECO:0008006" key="4">
    <source>
        <dbReference type="Google" id="ProtNLM"/>
    </source>
</evidence>
<gene>
    <name evidence="2" type="ORF">IF1G_09095</name>
</gene>
<proteinExistence type="predicted"/>
<feature type="region of interest" description="Disordered" evidence="1">
    <location>
        <begin position="241"/>
        <end position="279"/>
    </location>
</feature>
<reference evidence="2 3" key="1">
    <citation type="journal article" date="2019" name="Appl. Microbiol. Biotechnol.">
        <title>Genome sequence of Isaria javanica and comparative genome analysis insights into family S53 peptidase evolution in fungal entomopathogens.</title>
        <authorList>
            <person name="Lin R."/>
            <person name="Zhang X."/>
            <person name="Xin B."/>
            <person name="Zou M."/>
            <person name="Gao Y."/>
            <person name="Qin F."/>
            <person name="Hu Q."/>
            <person name="Xie B."/>
            <person name="Cheng X."/>
        </authorList>
    </citation>
    <scope>NUCLEOTIDE SEQUENCE [LARGE SCALE GENOMIC DNA]</scope>
    <source>
        <strain evidence="2 3">IJ1G</strain>
    </source>
</reference>
<evidence type="ECO:0000256" key="1">
    <source>
        <dbReference type="SAM" id="MobiDB-lite"/>
    </source>
</evidence>